<protein>
    <recommendedName>
        <fullName evidence="4">CCHC-type domain-containing protein</fullName>
    </recommendedName>
</protein>
<evidence type="ECO:0000256" key="1">
    <source>
        <dbReference type="SAM" id="MobiDB-lite"/>
    </source>
</evidence>
<name>A0ABR2QYM0_9ROSI</name>
<organism evidence="2 3">
    <name type="scientific">Hibiscus sabdariffa</name>
    <name type="common">roselle</name>
    <dbReference type="NCBI Taxonomy" id="183260"/>
    <lineage>
        <taxon>Eukaryota</taxon>
        <taxon>Viridiplantae</taxon>
        <taxon>Streptophyta</taxon>
        <taxon>Embryophyta</taxon>
        <taxon>Tracheophyta</taxon>
        <taxon>Spermatophyta</taxon>
        <taxon>Magnoliopsida</taxon>
        <taxon>eudicotyledons</taxon>
        <taxon>Gunneridae</taxon>
        <taxon>Pentapetalae</taxon>
        <taxon>rosids</taxon>
        <taxon>malvids</taxon>
        <taxon>Malvales</taxon>
        <taxon>Malvaceae</taxon>
        <taxon>Malvoideae</taxon>
        <taxon>Hibiscus</taxon>
    </lineage>
</organism>
<sequence length="436" mass="48538">MEMSSLPQSCVECDESVNARKLVSYKDIVVGSNKTYQDSNFIDLDDDDIDLLENDITLGSMNGVPTIDFSEKVQHLAVKSMDITLLVKVLSSDRSDYLKVFIDGPWTIFGHYLTVEQWSLDFQPSQASPSRLMVWIRLPRFPLTLYKRSFLETIGNQVGSVIKVNFQTNNGCRGRFARLTVSLNLHRRLVSKLIINGRTQIVEYESLPTVCLHCGIYGHLKDICPQLQHDSTPPTESKDPLPEPTVVNSVPDKAFVPLMLVKRRKRNPRAMNPANQALKGSFPIAQTLNPIFESTKNPYDQLPKSQDPISEPTLEPTVQIDTEETATVITPLSTTCCQHLHDKASPTGKFLGNPEKTSFISLVGRKPYVTAHQHEASSSNLPRVSLLSRVNFGPHAVILNPSKHQVVHLHDNEHPHIPVAAVTGGQTDHGSVAMVE</sequence>
<evidence type="ECO:0000313" key="3">
    <source>
        <dbReference type="Proteomes" id="UP001396334"/>
    </source>
</evidence>
<accession>A0ABR2QYM0</accession>
<proteinExistence type="predicted"/>
<dbReference type="PANTHER" id="PTHR31286">
    <property type="entry name" value="GLYCINE-RICH CELL WALL STRUCTURAL PROTEIN 1.8-LIKE"/>
    <property type="match status" value="1"/>
</dbReference>
<comment type="caution">
    <text evidence="2">The sequence shown here is derived from an EMBL/GenBank/DDBJ whole genome shotgun (WGS) entry which is preliminary data.</text>
</comment>
<evidence type="ECO:0000313" key="2">
    <source>
        <dbReference type="EMBL" id="KAK9005787.1"/>
    </source>
</evidence>
<gene>
    <name evidence="2" type="ORF">V6N11_043207</name>
</gene>
<evidence type="ECO:0008006" key="4">
    <source>
        <dbReference type="Google" id="ProtNLM"/>
    </source>
</evidence>
<dbReference type="EMBL" id="JBBPBN010000030">
    <property type="protein sequence ID" value="KAK9005787.1"/>
    <property type="molecule type" value="Genomic_DNA"/>
</dbReference>
<feature type="region of interest" description="Disordered" evidence="1">
    <location>
        <begin position="228"/>
        <end position="247"/>
    </location>
</feature>
<dbReference type="PANTHER" id="PTHR31286:SF173">
    <property type="entry name" value="DUF4283 DOMAIN-CONTAINING PROTEIN"/>
    <property type="match status" value="1"/>
</dbReference>
<dbReference type="Proteomes" id="UP001396334">
    <property type="component" value="Unassembled WGS sequence"/>
</dbReference>
<keyword evidence="3" id="KW-1185">Reference proteome</keyword>
<reference evidence="2 3" key="1">
    <citation type="journal article" date="2024" name="G3 (Bethesda)">
        <title>Genome assembly of Hibiscus sabdariffa L. provides insights into metabolisms of medicinal natural products.</title>
        <authorList>
            <person name="Kim T."/>
        </authorList>
    </citation>
    <scope>NUCLEOTIDE SEQUENCE [LARGE SCALE GENOMIC DNA]</scope>
    <source>
        <strain evidence="2">TK-2024</strain>
        <tissue evidence="2">Old leaves</tissue>
    </source>
</reference>
<dbReference type="InterPro" id="IPR040256">
    <property type="entry name" value="At4g02000-like"/>
</dbReference>